<dbReference type="OrthoDB" id="1470350at2759"/>
<evidence type="ECO:0000256" key="1">
    <source>
        <dbReference type="ARBA" id="ARBA00001971"/>
    </source>
</evidence>
<dbReference type="Pfam" id="PF00067">
    <property type="entry name" value="p450"/>
    <property type="match status" value="1"/>
</dbReference>
<dbReference type="InterPro" id="IPR050196">
    <property type="entry name" value="Cytochrome_P450_Monoox"/>
</dbReference>
<evidence type="ECO:0000313" key="16">
    <source>
        <dbReference type="Proteomes" id="UP000504615"/>
    </source>
</evidence>
<dbReference type="PROSITE" id="PS00086">
    <property type="entry name" value="CYTOCHROME_P450"/>
    <property type="match status" value="1"/>
</dbReference>
<dbReference type="GeneID" id="105425748"/>
<comment type="similarity">
    <text evidence="5 15">Belongs to the cytochrome P450 family.</text>
</comment>
<dbReference type="GO" id="GO:0005789">
    <property type="term" value="C:endoplasmic reticulum membrane"/>
    <property type="evidence" value="ECO:0007669"/>
    <property type="project" value="UniProtKB-SubCell"/>
</dbReference>
<evidence type="ECO:0000256" key="5">
    <source>
        <dbReference type="ARBA" id="ARBA00010617"/>
    </source>
</evidence>
<gene>
    <name evidence="17" type="primary">LOC105425748</name>
</gene>
<keyword evidence="13" id="KW-0472">Membrane</keyword>
<keyword evidence="10 15" id="KW-0560">Oxidoreductase</keyword>
<dbReference type="PANTHER" id="PTHR24291">
    <property type="entry name" value="CYTOCHROME P450 FAMILY 4"/>
    <property type="match status" value="1"/>
</dbReference>
<dbReference type="InterPro" id="IPR002401">
    <property type="entry name" value="Cyt_P450_E_grp-I"/>
</dbReference>
<keyword evidence="9" id="KW-0492">Microsome</keyword>
<dbReference type="RefSeq" id="XP_011634953.1">
    <property type="nucleotide sequence ID" value="XM_011636651.1"/>
</dbReference>
<evidence type="ECO:0000256" key="8">
    <source>
        <dbReference type="ARBA" id="ARBA00022824"/>
    </source>
</evidence>
<dbReference type="InterPro" id="IPR001128">
    <property type="entry name" value="Cyt_P450"/>
</dbReference>
<dbReference type="GO" id="GO:0005506">
    <property type="term" value="F:iron ion binding"/>
    <property type="evidence" value="ECO:0007669"/>
    <property type="project" value="InterPro"/>
</dbReference>
<evidence type="ECO:0000313" key="17">
    <source>
        <dbReference type="RefSeq" id="XP_011634953.1"/>
    </source>
</evidence>
<feature type="binding site" description="axial binding residue" evidence="14">
    <location>
        <position position="367"/>
    </location>
    <ligand>
        <name>heme</name>
        <dbReference type="ChEBI" id="CHEBI:30413"/>
    </ligand>
    <ligandPart>
        <name>Fe</name>
        <dbReference type="ChEBI" id="CHEBI:18248"/>
    </ligandPart>
</feature>
<dbReference type="PRINTS" id="PR00463">
    <property type="entry name" value="EP450I"/>
</dbReference>
<evidence type="ECO:0000256" key="6">
    <source>
        <dbReference type="ARBA" id="ARBA00022617"/>
    </source>
</evidence>
<sequence>MIFIFEINKKDYYNLKRNLEFAFSLPGPPILLSIVHSLQIACSYKGATHRIRRKMIQPLLNIKFLSEYVTCFDNYSNQCADILEKVVDSPTFDLKPHIKQYAANIFLETMMGIEGTIRNENDELIYWQEILFKETYNRVTKPWLQFDWIFLTENGRQTHIAKRIVLDFIYNITSRKEMKHTALENNNENFEKPKAAFDHYLNRIQLHNVTNESCMVSDENFIDDVRSFYAAIQNTIMESISFTMLMLGMHTEVQEKLRQEISFTFGNEKVNAQGLISMQYLHMVIQETLRLFPITPTVSRQLTGDIKLESCTLPDGCYVLIPIFAIHRNSAYWPKPLEFIPERFSSENSSSRHRYTYIPFGTGPRDCIGQRYAFLAIATIITNLVRRFRFATSNSIEDIKLISDIVLRSQDVKLNISYA</sequence>
<organism evidence="16 17">
    <name type="scientific">Pogonomyrmex barbatus</name>
    <name type="common">red harvester ant</name>
    <dbReference type="NCBI Taxonomy" id="144034"/>
    <lineage>
        <taxon>Eukaryota</taxon>
        <taxon>Metazoa</taxon>
        <taxon>Ecdysozoa</taxon>
        <taxon>Arthropoda</taxon>
        <taxon>Hexapoda</taxon>
        <taxon>Insecta</taxon>
        <taxon>Pterygota</taxon>
        <taxon>Neoptera</taxon>
        <taxon>Endopterygota</taxon>
        <taxon>Hymenoptera</taxon>
        <taxon>Apocrita</taxon>
        <taxon>Aculeata</taxon>
        <taxon>Formicoidea</taxon>
        <taxon>Formicidae</taxon>
        <taxon>Myrmicinae</taxon>
        <taxon>Pogonomyrmex</taxon>
    </lineage>
</organism>
<comment type="function">
    <text evidence="2">May be involved in the metabolism of insect hormones and in the breakdown of synthetic insecticides.</text>
</comment>
<dbReference type="Proteomes" id="UP000504615">
    <property type="component" value="Unplaced"/>
</dbReference>
<evidence type="ECO:0000256" key="9">
    <source>
        <dbReference type="ARBA" id="ARBA00022848"/>
    </source>
</evidence>
<name>A0A6I9W1L2_9HYME</name>
<keyword evidence="12 15" id="KW-0503">Monooxygenase</keyword>
<dbReference type="Gene3D" id="1.10.630.10">
    <property type="entry name" value="Cytochrome P450"/>
    <property type="match status" value="1"/>
</dbReference>
<keyword evidence="16" id="KW-1185">Reference proteome</keyword>
<evidence type="ECO:0000256" key="2">
    <source>
        <dbReference type="ARBA" id="ARBA00003690"/>
    </source>
</evidence>
<dbReference type="SUPFAM" id="SSF48264">
    <property type="entry name" value="Cytochrome P450"/>
    <property type="match status" value="1"/>
</dbReference>
<dbReference type="GO" id="GO:0004497">
    <property type="term" value="F:monooxygenase activity"/>
    <property type="evidence" value="ECO:0007669"/>
    <property type="project" value="UniProtKB-KW"/>
</dbReference>
<dbReference type="PANTHER" id="PTHR24291:SF189">
    <property type="entry name" value="CYTOCHROME P450 4C3-RELATED"/>
    <property type="match status" value="1"/>
</dbReference>
<dbReference type="GO" id="GO:0016705">
    <property type="term" value="F:oxidoreductase activity, acting on paired donors, with incorporation or reduction of molecular oxygen"/>
    <property type="evidence" value="ECO:0007669"/>
    <property type="project" value="InterPro"/>
</dbReference>
<dbReference type="GO" id="GO:0020037">
    <property type="term" value="F:heme binding"/>
    <property type="evidence" value="ECO:0007669"/>
    <property type="project" value="InterPro"/>
</dbReference>
<accession>A0A6I9W1L2</accession>
<keyword evidence="11 14" id="KW-0408">Iron</keyword>
<evidence type="ECO:0000256" key="13">
    <source>
        <dbReference type="ARBA" id="ARBA00023136"/>
    </source>
</evidence>
<dbReference type="PRINTS" id="PR00385">
    <property type="entry name" value="P450"/>
</dbReference>
<keyword evidence="7 14" id="KW-0479">Metal-binding</keyword>
<evidence type="ECO:0000256" key="10">
    <source>
        <dbReference type="ARBA" id="ARBA00023002"/>
    </source>
</evidence>
<dbReference type="AlphaFoldDB" id="A0A6I9W1L2"/>
<keyword evidence="8" id="KW-0256">Endoplasmic reticulum</keyword>
<evidence type="ECO:0000256" key="11">
    <source>
        <dbReference type="ARBA" id="ARBA00023004"/>
    </source>
</evidence>
<comment type="cofactor">
    <cofactor evidence="1 14">
        <name>heme</name>
        <dbReference type="ChEBI" id="CHEBI:30413"/>
    </cofactor>
</comment>
<dbReference type="InterPro" id="IPR036396">
    <property type="entry name" value="Cyt_P450_sf"/>
</dbReference>
<comment type="subcellular location">
    <subcellularLocation>
        <location evidence="4">Endoplasmic reticulum membrane</location>
        <topology evidence="4">Peripheral membrane protein</topology>
    </subcellularLocation>
    <subcellularLocation>
        <location evidence="3">Microsome membrane</location>
        <topology evidence="3">Peripheral membrane protein</topology>
    </subcellularLocation>
</comment>
<reference evidence="17" key="1">
    <citation type="submission" date="2025-08" db="UniProtKB">
        <authorList>
            <consortium name="RefSeq"/>
        </authorList>
    </citation>
    <scope>IDENTIFICATION</scope>
</reference>
<keyword evidence="6 14" id="KW-0349">Heme</keyword>
<evidence type="ECO:0000256" key="3">
    <source>
        <dbReference type="ARBA" id="ARBA00004174"/>
    </source>
</evidence>
<evidence type="ECO:0000256" key="12">
    <source>
        <dbReference type="ARBA" id="ARBA00023033"/>
    </source>
</evidence>
<protein>
    <submittedName>
        <fullName evidence="17">LOW QUALITY PROTEIN: cytochrome P450 4c3-like</fullName>
    </submittedName>
</protein>
<proteinExistence type="inferred from homology"/>
<evidence type="ECO:0000256" key="4">
    <source>
        <dbReference type="ARBA" id="ARBA00004406"/>
    </source>
</evidence>
<evidence type="ECO:0000256" key="14">
    <source>
        <dbReference type="PIRSR" id="PIRSR602401-1"/>
    </source>
</evidence>
<evidence type="ECO:0000256" key="7">
    <source>
        <dbReference type="ARBA" id="ARBA00022723"/>
    </source>
</evidence>
<evidence type="ECO:0000256" key="15">
    <source>
        <dbReference type="RuleBase" id="RU000461"/>
    </source>
</evidence>
<dbReference type="KEGG" id="pbar:105425748"/>
<dbReference type="InterPro" id="IPR017972">
    <property type="entry name" value="Cyt_P450_CS"/>
</dbReference>